<dbReference type="AlphaFoldDB" id="A0AAW9S793"/>
<proteinExistence type="inferred from homology"/>
<dbReference type="InterPro" id="IPR011009">
    <property type="entry name" value="Kinase-like_dom_sf"/>
</dbReference>
<keyword evidence="1" id="KW-0028">Amino-acid biosynthesis</keyword>
<comment type="similarity">
    <text evidence="7">Belongs to the pseudomonas-type ThrB family.</text>
</comment>
<feature type="domain" description="Aminoglycoside phosphotransferase" evidence="8">
    <location>
        <begin position="24"/>
        <end position="245"/>
    </location>
</feature>
<organism evidence="9 10">
    <name type="scientific">Rapidithrix thailandica</name>
    <dbReference type="NCBI Taxonomy" id="413964"/>
    <lineage>
        <taxon>Bacteria</taxon>
        <taxon>Pseudomonadati</taxon>
        <taxon>Bacteroidota</taxon>
        <taxon>Cytophagia</taxon>
        <taxon>Cytophagales</taxon>
        <taxon>Flammeovirgaceae</taxon>
        <taxon>Rapidithrix</taxon>
    </lineage>
</organism>
<dbReference type="Proteomes" id="UP001403385">
    <property type="component" value="Unassembled WGS sequence"/>
</dbReference>
<sequence>MEDLLTHEMNQVLSHYSIGKLITVSKIAVGYANQNYIIQTHQGKYLYRIVGLQPHNVIQYELQVLNKLKTVRFPTAYPIVKDDGEYICETSHGNVVIYEFVEGETPEIKENTAQQIGETLARLSRFPDWQQFEKKNAMNIDLCEGLIDEFAQAKHSYPEIFAFFKRETRYLFPYLEQPVPMGFVHGDIFPDKVIFKDGKLKAIVDFEEVCTDHLLVDIGIAINGFCIRQNTLDEHLLKAFLTAYNQERRISEEEFVLLPYYIEWGAFAMVYWHLRNDLLHQANRRQLARVEELVSRIKHLKGFDYSFILNFRKELAEQNA</sequence>
<evidence type="ECO:0000256" key="1">
    <source>
        <dbReference type="ARBA" id="ARBA00022605"/>
    </source>
</evidence>
<evidence type="ECO:0000256" key="6">
    <source>
        <dbReference type="ARBA" id="ARBA00022840"/>
    </source>
</evidence>
<dbReference type="InterPro" id="IPR005280">
    <property type="entry name" value="Homoserine_kinase_II"/>
</dbReference>
<dbReference type="PANTHER" id="PTHR21064:SF6">
    <property type="entry name" value="AMINOGLYCOSIDE PHOSPHOTRANSFERASE DOMAIN-CONTAINING PROTEIN"/>
    <property type="match status" value="1"/>
</dbReference>
<evidence type="ECO:0000256" key="2">
    <source>
        <dbReference type="ARBA" id="ARBA00022679"/>
    </source>
</evidence>
<dbReference type="CDD" id="cd05153">
    <property type="entry name" value="HomoserineK_II"/>
    <property type="match status" value="1"/>
</dbReference>
<dbReference type="SUPFAM" id="SSF56112">
    <property type="entry name" value="Protein kinase-like (PK-like)"/>
    <property type="match status" value="1"/>
</dbReference>
<dbReference type="InterPro" id="IPR002575">
    <property type="entry name" value="Aminoglycoside_PTrfase"/>
</dbReference>
<dbReference type="Gene3D" id="3.90.1200.10">
    <property type="match status" value="1"/>
</dbReference>
<gene>
    <name evidence="9" type="ORF">AAG747_24300</name>
</gene>
<dbReference type="Gene3D" id="3.30.200.20">
    <property type="entry name" value="Phosphorylase Kinase, domain 1"/>
    <property type="match status" value="1"/>
</dbReference>
<dbReference type="Pfam" id="PF01636">
    <property type="entry name" value="APH"/>
    <property type="match status" value="1"/>
</dbReference>
<name>A0AAW9S793_9BACT</name>
<evidence type="ECO:0000256" key="5">
    <source>
        <dbReference type="ARBA" id="ARBA00022777"/>
    </source>
</evidence>
<evidence type="ECO:0000313" key="9">
    <source>
        <dbReference type="EMBL" id="MEN7551065.1"/>
    </source>
</evidence>
<keyword evidence="2" id="KW-0808">Transferase</keyword>
<evidence type="ECO:0000256" key="4">
    <source>
        <dbReference type="ARBA" id="ARBA00022741"/>
    </source>
</evidence>
<dbReference type="RefSeq" id="WP_346823847.1">
    <property type="nucleotide sequence ID" value="NZ_JBDKWZ010000019.1"/>
</dbReference>
<keyword evidence="4" id="KW-0547">Nucleotide-binding</keyword>
<reference evidence="9 10" key="1">
    <citation type="submission" date="2024-04" db="EMBL/GenBank/DDBJ databases">
        <title>Novel genus in family Flammeovirgaceae.</title>
        <authorList>
            <person name="Nguyen T.H."/>
            <person name="Vuong T.Q."/>
            <person name="Le H."/>
            <person name="Kim S.-G."/>
        </authorList>
    </citation>
    <scope>NUCLEOTIDE SEQUENCE [LARGE SCALE GENOMIC DNA]</scope>
    <source>
        <strain evidence="9 10">JCM 23209</strain>
    </source>
</reference>
<keyword evidence="3" id="KW-0791">Threonine biosynthesis</keyword>
<dbReference type="GO" id="GO:0005524">
    <property type="term" value="F:ATP binding"/>
    <property type="evidence" value="ECO:0007669"/>
    <property type="project" value="UniProtKB-KW"/>
</dbReference>
<dbReference type="PANTHER" id="PTHR21064">
    <property type="entry name" value="AMINOGLYCOSIDE PHOSPHOTRANSFERASE DOMAIN-CONTAINING PROTEIN-RELATED"/>
    <property type="match status" value="1"/>
</dbReference>
<evidence type="ECO:0000259" key="8">
    <source>
        <dbReference type="Pfam" id="PF01636"/>
    </source>
</evidence>
<comment type="caution">
    <text evidence="9">The sequence shown here is derived from an EMBL/GenBank/DDBJ whole genome shotgun (WGS) entry which is preliminary data.</text>
</comment>
<keyword evidence="5 9" id="KW-0418">Kinase</keyword>
<keyword evidence="6" id="KW-0067">ATP-binding</keyword>
<dbReference type="GO" id="GO:0004413">
    <property type="term" value="F:homoserine kinase activity"/>
    <property type="evidence" value="ECO:0007669"/>
    <property type="project" value="InterPro"/>
</dbReference>
<keyword evidence="10" id="KW-1185">Reference proteome</keyword>
<evidence type="ECO:0000256" key="7">
    <source>
        <dbReference type="ARBA" id="ARBA00038240"/>
    </source>
</evidence>
<evidence type="ECO:0000256" key="3">
    <source>
        <dbReference type="ARBA" id="ARBA00022697"/>
    </source>
</evidence>
<accession>A0AAW9S793</accession>
<protein>
    <submittedName>
        <fullName evidence="9">Homoserine kinase</fullName>
    </submittedName>
</protein>
<dbReference type="EMBL" id="JBDKWZ010000019">
    <property type="protein sequence ID" value="MEN7551065.1"/>
    <property type="molecule type" value="Genomic_DNA"/>
</dbReference>
<dbReference type="GO" id="GO:0009088">
    <property type="term" value="P:threonine biosynthetic process"/>
    <property type="evidence" value="ECO:0007669"/>
    <property type="project" value="UniProtKB-KW"/>
</dbReference>
<dbReference type="InterPro" id="IPR050249">
    <property type="entry name" value="Pseudomonas-type_ThrB"/>
</dbReference>
<evidence type="ECO:0000313" key="10">
    <source>
        <dbReference type="Proteomes" id="UP001403385"/>
    </source>
</evidence>